<keyword evidence="2" id="KW-1185">Reference proteome</keyword>
<name>A0A835MT70_9ROSI</name>
<gene>
    <name evidence="1" type="ORF">SADUNF_Sadunf08G0030200</name>
</gene>
<dbReference type="EMBL" id="JADGMS010000008">
    <property type="protein sequence ID" value="KAF9676700.1"/>
    <property type="molecule type" value="Genomic_DNA"/>
</dbReference>
<evidence type="ECO:0000313" key="1">
    <source>
        <dbReference type="EMBL" id="KAF9676700.1"/>
    </source>
</evidence>
<sequence>MQLELIIVLVFKFILDKLNSSTKLSNLPNLSVAEKIGIGLVLSDVENMDLGLHLSVEKAEKKKSNTAR</sequence>
<dbReference type="AlphaFoldDB" id="A0A835MT70"/>
<accession>A0A835MT70</accession>
<organism evidence="1 2">
    <name type="scientific">Salix dunnii</name>
    <dbReference type="NCBI Taxonomy" id="1413687"/>
    <lineage>
        <taxon>Eukaryota</taxon>
        <taxon>Viridiplantae</taxon>
        <taxon>Streptophyta</taxon>
        <taxon>Embryophyta</taxon>
        <taxon>Tracheophyta</taxon>
        <taxon>Spermatophyta</taxon>
        <taxon>Magnoliopsida</taxon>
        <taxon>eudicotyledons</taxon>
        <taxon>Gunneridae</taxon>
        <taxon>Pentapetalae</taxon>
        <taxon>rosids</taxon>
        <taxon>fabids</taxon>
        <taxon>Malpighiales</taxon>
        <taxon>Salicaceae</taxon>
        <taxon>Saliceae</taxon>
        <taxon>Salix</taxon>
    </lineage>
</organism>
<evidence type="ECO:0000313" key="2">
    <source>
        <dbReference type="Proteomes" id="UP000657918"/>
    </source>
</evidence>
<comment type="caution">
    <text evidence="1">The sequence shown here is derived from an EMBL/GenBank/DDBJ whole genome shotgun (WGS) entry which is preliminary data.</text>
</comment>
<proteinExistence type="predicted"/>
<dbReference type="Proteomes" id="UP000657918">
    <property type="component" value="Chromosome 8"/>
</dbReference>
<reference evidence="1 2" key="1">
    <citation type="submission" date="2020-10" db="EMBL/GenBank/DDBJ databases">
        <title>Plant Genome Project.</title>
        <authorList>
            <person name="Zhang R.-G."/>
        </authorList>
    </citation>
    <scope>NUCLEOTIDE SEQUENCE [LARGE SCALE GENOMIC DNA]</scope>
    <source>
        <strain evidence="1">FAFU-HL-1</strain>
        <tissue evidence="1">Leaf</tissue>
    </source>
</reference>
<protein>
    <submittedName>
        <fullName evidence="1">Uncharacterized protein</fullName>
    </submittedName>
</protein>